<evidence type="ECO:0000313" key="1">
    <source>
        <dbReference type="EMBL" id="THU33564.1"/>
    </source>
</evidence>
<keyword evidence="2" id="KW-1185">Reference proteome</keyword>
<dbReference type="RefSeq" id="WP_136580052.1">
    <property type="nucleotide sequence ID" value="NZ_STFF01000009.1"/>
</dbReference>
<comment type="caution">
    <text evidence="1">The sequence shown here is derived from an EMBL/GenBank/DDBJ whole genome shotgun (WGS) entry which is preliminary data.</text>
</comment>
<evidence type="ECO:0008006" key="3">
    <source>
        <dbReference type="Google" id="ProtNLM"/>
    </source>
</evidence>
<proteinExistence type="predicted"/>
<gene>
    <name evidence="1" type="ORF">FAM09_25800</name>
</gene>
<dbReference type="InterPro" id="IPR024930">
    <property type="entry name" value="Skp_dom_sf"/>
</dbReference>
<accession>A0A4S8HIU4</accession>
<organism evidence="1 2">
    <name type="scientific">Niastella caeni</name>
    <dbReference type="NCBI Taxonomy" id="2569763"/>
    <lineage>
        <taxon>Bacteria</taxon>
        <taxon>Pseudomonadati</taxon>
        <taxon>Bacteroidota</taxon>
        <taxon>Chitinophagia</taxon>
        <taxon>Chitinophagales</taxon>
        <taxon>Chitinophagaceae</taxon>
        <taxon>Niastella</taxon>
    </lineage>
</organism>
<protein>
    <recommendedName>
        <fullName evidence="3">OmpH family outer membrane protein</fullName>
    </recommendedName>
</protein>
<dbReference type="EMBL" id="STFF01000009">
    <property type="protein sequence ID" value="THU33564.1"/>
    <property type="molecule type" value="Genomic_DNA"/>
</dbReference>
<dbReference type="Proteomes" id="UP000306918">
    <property type="component" value="Unassembled WGS sequence"/>
</dbReference>
<name>A0A4S8HIU4_9BACT</name>
<sequence>MFYQLFIQIKTWRCSVFFILCIGLLISNANGQTKGKLLTPSNIVQKIAFVDHSRLRSEYTELQTAKDTVQREWKTLQQQNRLTEEDKKAWHTKKAVALQQYELKIIAAIRYVASRGGFTDVKPIPKDSTAQTGIDITNLILQKLNSKN</sequence>
<dbReference type="AlphaFoldDB" id="A0A4S8HIU4"/>
<dbReference type="Gene3D" id="3.30.910.20">
    <property type="entry name" value="Skp domain"/>
    <property type="match status" value="1"/>
</dbReference>
<reference evidence="1 2" key="1">
    <citation type="submission" date="2019-04" db="EMBL/GenBank/DDBJ databases">
        <title>Niastella caeni sp. nov., isolated from activated sludge.</title>
        <authorList>
            <person name="Sheng M."/>
        </authorList>
    </citation>
    <scope>NUCLEOTIDE SEQUENCE [LARGE SCALE GENOMIC DNA]</scope>
    <source>
        <strain evidence="1 2">HX-2-15</strain>
    </source>
</reference>
<dbReference type="SUPFAM" id="SSF111384">
    <property type="entry name" value="OmpH-like"/>
    <property type="match status" value="1"/>
</dbReference>
<evidence type="ECO:0000313" key="2">
    <source>
        <dbReference type="Proteomes" id="UP000306918"/>
    </source>
</evidence>